<dbReference type="AlphaFoldDB" id="A0A0D2DYB3"/>
<dbReference type="OrthoDB" id="2735536at2759"/>
<reference evidence="4 5" key="1">
    <citation type="submission" date="2015-01" db="EMBL/GenBank/DDBJ databases">
        <title>The Genome Sequence of Exophiala oligosperma CBS72588.</title>
        <authorList>
            <consortium name="The Broad Institute Genomics Platform"/>
            <person name="Cuomo C."/>
            <person name="de Hoog S."/>
            <person name="Gorbushina A."/>
            <person name="Stielow B."/>
            <person name="Teixiera M."/>
            <person name="Abouelleil A."/>
            <person name="Chapman S.B."/>
            <person name="Priest M."/>
            <person name="Young S.K."/>
            <person name="Wortman J."/>
            <person name="Nusbaum C."/>
            <person name="Birren B."/>
        </authorList>
    </citation>
    <scope>NUCLEOTIDE SEQUENCE [LARGE SCALE GENOMIC DNA]</scope>
    <source>
        <strain evidence="4 5">CBS 72588</strain>
    </source>
</reference>
<feature type="domain" description="NAD-dependent epimerase/dehydratase" evidence="3">
    <location>
        <begin position="6"/>
        <end position="204"/>
    </location>
</feature>
<dbReference type="STRING" id="215243.A0A0D2DYB3"/>
<dbReference type="GO" id="GO:0016616">
    <property type="term" value="F:oxidoreductase activity, acting on the CH-OH group of donors, NAD or NADP as acceptor"/>
    <property type="evidence" value="ECO:0007669"/>
    <property type="project" value="TreeGrafter"/>
</dbReference>
<dbReference type="Pfam" id="PF01370">
    <property type="entry name" value="Epimerase"/>
    <property type="match status" value="1"/>
</dbReference>
<evidence type="ECO:0000313" key="4">
    <source>
        <dbReference type="EMBL" id="KIW48068.1"/>
    </source>
</evidence>
<sequence length="330" mass="35579">MPGGLILLTGGTGHVGYSTLIEALSKGYNVRAAVRSEAKAAEIRASKSTKPYLGQLTFTTVPNIEENGAFDEAVRGVDYIVHIASPLGKSGLDFDTGIVQPAIRGTLSILHSALQESSIKKVVITSSVVAVLPSEQKPFTEDNIEPDPQGPYPDTFTAYIASKKLAYNRTRDFIAHEKPSFDIINVMPTFVIGKNELATTRQAVDNGSNALALAPLLGKQNPTGTPFITCHVDDVAFVHIASLSPEIKGNQNFGVNSIEKTPVQWDDAIDIVKKHFPEAVERGVFPLGGSAKSFPLPFDASKTEKTFGINFKRFEDQIVNLAGYYTALEA</sequence>
<comment type="similarity">
    <text evidence="2">Belongs to the NAD(P)-dependent epimerase/dehydratase family. Dihydroflavonol-4-reductase subfamily.</text>
</comment>
<dbReference type="SUPFAM" id="SSF51735">
    <property type="entry name" value="NAD(P)-binding Rossmann-fold domains"/>
    <property type="match status" value="1"/>
</dbReference>
<dbReference type="EMBL" id="KN847332">
    <property type="protein sequence ID" value="KIW48068.1"/>
    <property type="molecule type" value="Genomic_DNA"/>
</dbReference>
<dbReference type="Proteomes" id="UP000053342">
    <property type="component" value="Unassembled WGS sequence"/>
</dbReference>
<evidence type="ECO:0000256" key="1">
    <source>
        <dbReference type="ARBA" id="ARBA00023002"/>
    </source>
</evidence>
<dbReference type="RefSeq" id="XP_016268284.1">
    <property type="nucleotide sequence ID" value="XM_016401231.1"/>
</dbReference>
<dbReference type="PANTHER" id="PTHR10366:SF564">
    <property type="entry name" value="STEROL-4-ALPHA-CARBOXYLATE 3-DEHYDROGENASE, DECARBOXYLATING"/>
    <property type="match status" value="1"/>
</dbReference>
<dbReference type="PANTHER" id="PTHR10366">
    <property type="entry name" value="NAD DEPENDENT EPIMERASE/DEHYDRATASE"/>
    <property type="match status" value="1"/>
</dbReference>
<accession>A0A0D2DYB3</accession>
<keyword evidence="1" id="KW-0560">Oxidoreductase</keyword>
<dbReference type="InterPro" id="IPR050425">
    <property type="entry name" value="NAD(P)_dehydrat-like"/>
</dbReference>
<dbReference type="VEuPathDB" id="FungiDB:PV06_00695"/>
<dbReference type="InterPro" id="IPR001509">
    <property type="entry name" value="Epimerase_deHydtase"/>
</dbReference>
<evidence type="ECO:0000313" key="5">
    <source>
        <dbReference type="Proteomes" id="UP000053342"/>
    </source>
</evidence>
<dbReference type="GeneID" id="27352769"/>
<evidence type="ECO:0000259" key="3">
    <source>
        <dbReference type="Pfam" id="PF01370"/>
    </source>
</evidence>
<gene>
    <name evidence="4" type="ORF">PV06_00695</name>
</gene>
<keyword evidence="5" id="KW-1185">Reference proteome</keyword>
<proteinExistence type="inferred from homology"/>
<protein>
    <recommendedName>
        <fullName evidence="3">NAD-dependent epimerase/dehydratase domain-containing protein</fullName>
    </recommendedName>
</protein>
<name>A0A0D2DYB3_9EURO</name>
<evidence type="ECO:0000256" key="2">
    <source>
        <dbReference type="ARBA" id="ARBA00023445"/>
    </source>
</evidence>
<organism evidence="4 5">
    <name type="scientific">Exophiala oligosperma</name>
    <dbReference type="NCBI Taxonomy" id="215243"/>
    <lineage>
        <taxon>Eukaryota</taxon>
        <taxon>Fungi</taxon>
        <taxon>Dikarya</taxon>
        <taxon>Ascomycota</taxon>
        <taxon>Pezizomycotina</taxon>
        <taxon>Eurotiomycetes</taxon>
        <taxon>Chaetothyriomycetidae</taxon>
        <taxon>Chaetothyriales</taxon>
        <taxon>Herpotrichiellaceae</taxon>
        <taxon>Exophiala</taxon>
    </lineage>
</organism>
<dbReference type="Gene3D" id="3.40.50.720">
    <property type="entry name" value="NAD(P)-binding Rossmann-like Domain"/>
    <property type="match status" value="1"/>
</dbReference>
<dbReference type="HOGENOM" id="CLU_007383_9_2_1"/>
<dbReference type="InterPro" id="IPR036291">
    <property type="entry name" value="NAD(P)-bd_dom_sf"/>
</dbReference>